<feature type="domain" description="HotDog ACOT-type" evidence="2">
    <location>
        <begin position="8"/>
        <end position="118"/>
    </location>
</feature>
<dbReference type="InterPro" id="IPR006683">
    <property type="entry name" value="Thioestr_dom"/>
</dbReference>
<dbReference type="SUPFAM" id="SSF54637">
    <property type="entry name" value="Thioesterase/thiol ester dehydrase-isomerase"/>
    <property type="match status" value="1"/>
</dbReference>
<proteinExistence type="predicted"/>
<dbReference type="Proteomes" id="UP000535415">
    <property type="component" value="Unassembled WGS sequence"/>
</dbReference>
<dbReference type="GO" id="GO:0016790">
    <property type="term" value="F:thiolester hydrolase activity"/>
    <property type="evidence" value="ECO:0007669"/>
    <property type="project" value="UniProtKB-ARBA"/>
</dbReference>
<keyword evidence="1 3" id="KW-0378">Hydrolase</keyword>
<evidence type="ECO:0000313" key="3">
    <source>
        <dbReference type="EMBL" id="MBB5721507.1"/>
    </source>
</evidence>
<dbReference type="PROSITE" id="PS51770">
    <property type="entry name" value="HOTDOG_ACOT"/>
    <property type="match status" value="1"/>
</dbReference>
<organism evidence="3 4">
    <name type="scientific">Yoonia ponticola</name>
    <dbReference type="NCBI Taxonomy" id="1524255"/>
    <lineage>
        <taxon>Bacteria</taxon>
        <taxon>Pseudomonadati</taxon>
        <taxon>Pseudomonadota</taxon>
        <taxon>Alphaproteobacteria</taxon>
        <taxon>Rhodobacterales</taxon>
        <taxon>Paracoccaceae</taxon>
        <taxon>Yoonia</taxon>
    </lineage>
</organism>
<sequence length="125" mass="13082">MTDPVQRPDSAPVLITMSSFESVTPRGAVTGAWIMGQLDRAAGLAGMKISGGDALILSIKELTFLAVLPAGVEFAIHSELTRKGNSSFTVALSGWADVKGESIGIFRADVVLVAVDDNGRPRKLA</sequence>
<dbReference type="InterPro" id="IPR029069">
    <property type="entry name" value="HotDog_dom_sf"/>
</dbReference>
<dbReference type="EMBL" id="JACIJM010000003">
    <property type="protein sequence ID" value="MBB5721507.1"/>
    <property type="molecule type" value="Genomic_DNA"/>
</dbReference>
<dbReference type="Gene3D" id="3.10.129.10">
    <property type="entry name" value="Hotdog Thioesterase"/>
    <property type="match status" value="1"/>
</dbReference>
<evidence type="ECO:0000259" key="2">
    <source>
        <dbReference type="PROSITE" id="PS51770"/>
    </source>
</evidence>
<dbReference type="Pfam" id="PF03061">
    <property type="entry name" value="4HBT"/>
    <property type="match status" value="1"/>
</dbReference>
<keyword evidence="4" id="KW-1185">Reference proteome</keyword>
<dbReference type="RefSeq" id="WP_183526831.1">
    <property type="nucleotide sequence ID" value="NZ_JACIJM010000003.1"/>
</dbReference>
<evidence type="ECO:0000313" key="4">
    <source>
        <dbReference type="Proteomes" id="UP000535415"/>
    </source>
</evidence>
<accession>A0A7W9EX89</accession>
<dbReference type="AlphaFoldDB" id="A0A7W9EX89"/>
<evidence type="ECO:0000256" key="1">
    <source>
        <dbReference type="PROSITE-ProRule" id="PRU01106"/>
    </source>
</evidence>
<dbReference type="InterPro" id="IPR033120">
    <property type="entry name" value="HOTDOG_ACOT"/>
</dbReference>
<gene>
    <name evidence="3" type="ORF">FHS72_001119</name>
</gene>
<dbReference type="EC" id="3.1.2.-" evidence="3"/>
<comment type="caution">
    <text evidence="3">The sequence shown here is derived from an EMBL/GenBank/DDBJ whole genome shotgun (WGS) entry which is preliminary data.</text>
</comment>
<protein>
    <submittedName>
        <fullName evidence="3">Acyl-CoA thioesterase YciA</fullName>
        <ecNumber evidence="3">3.1.2.-</ecNumber>
    </submittedName>
</protein>
<reference evidence="3 4" key="1">
    <citation type="submission" date="2020-08" db="EMBL/GenBank/DDBJ databases">
        <title>Genomic Encyclopedia of Type Strains, Phase IV (KMG-IV): sequencing the most valuable type-strain genomes for metagenomic binning, comparative biology and taxonomic classification.</title>
        <authorList>
            <person name="Goeker M."/>
        </authorList>
    </citation>
    <scope>NUCLEOTIDE SEQUENCE [LARGE SCALE GENOMIC DNA]</scope>
    <source>
        <strain evidence="3 4">DSM 101064</strain>
    </source>
</reference>
<name>A0A7W9EX89_9RHOB</name>